<evidence type="ECO:0000256" key="7">
    <source>
        <dbReference type="ARBA" id="ARBA00022741"/>
    </source>
</evidence>
<keyword evidence="13" id="KW-0597">Phosphoprotein</keyword>
<evidence type="ECO:0000256" key="9">
    <source>
        <dbReference type="ARBA" id="ARBA00022840"/>
    </source>
</evidence>
<dbReference type="AlphaFoldDB" id="A0A556QPE0"/>
<evidence type="ECO:0000256" key="12">
    <source>
        <dbReference type="ARBA" id="ARBA00031464"/>
    </source>
</evidence>
<evidence type="ECO:0000256" key="11">
    <source>
        <dbReference type="ARBA" id="ARBA00031393"/>
    </source>
</evidence>
<evidence type="ECO:0000256" key="6">
    <source>
        <dbReference type="ARBA" id="ARBA00022679"/>
    </source>
</evidence>
<evidence type="ECO:0000256" key="13">
    <source>
        <dbReference type="HAMAP-Rule" id="MF_00065"/>
    </source>
</evidence>
<dbReference type="GO" id="GO:0005524">
    <property type="term" value="F:ATP binding"/>
    <property type="evidence" value="ECO:0007669"/>
    <property type="project" value="UniProtKB-UniRule"/>
</dbReference>
<comment type="similarity">
    <text evidence="4 13 14">Belongs to the APS kinase family.</text>
</comment>
<dbReference type="SUPFAM" id="SSF52540">
    <property type="entry name" value="P-loop containing nucleoside triphosphate hydrolases"/>
    <property type="match status" value="1"/>
</dbReference>
<dbReference type="InterPro" id="IPR027417">
    <property type="entry name" value="P-loop_NTPase"/>
</dbReference>
<protein>
    <recommendedName>
        <fullName evidence="5 13">Adenylyl-sulfate kinase</fullName>
        <ecNumber evidence="5 13">2.7.1.25</ecNumber>
    </recommendedName>
    <alternativeName>
        <fullName evidence="11 13">APS kinase</fullName>
    </alternativeName>
    <alternativeName>
        <fullName evidence="12 13">ATP adenosine-5'-phosphosulfate 3'-phosphotransferase</fullName>
    </alternativeName>
    <alternativeName>
        <fullName evidence="10 13">Adenosine-5'-phosphosulfate kinase</fullName>
    </alternativeName>
</protein>
<evidence type="ECO:0000256" key="8">
    <source>
        <dbReference type="ARBA" id="ARBA00022777"/>
    </source>
</evidence>
<dbReference type="NCBIfam" id="TIGR00455">
    <property type="entry name" value="apsK"/>
    <property type="match status" value="1"/>
</dbReference>
<dbReference type="Gene3D" id="3.40.50.300">
    <property type="entry name" value="P-loop containing nucleotide triphosphate hydrolases"/>
    <property type="match status" value="1"/>
</dbReference>
<proteinExistence type="inferred from homology"/>
<dbReference type="EC" id="2.7.1.25" evidence="5 13"/>
<evidence type="ECO:0000256" key="2">
    <source>
        <dbReference type="ARBA" id="ARBA00002632"/>
    </source>
</evidence>
<dbReference type="HAMAP" id="MF_00065">
    <property type="entry name" value="Adenylyl_sulf_kinase"/>
    <property type="match status" value="1"/>
</dbReference>
<feature type="domain" description="APS kinase" evidence="15">
    <location>
        <begin position="29"/>
        <end position="176"/>
    </location>
</feature>
<evidence type="ECO:0000256" key="1">
    <source>
        <dbReference type="ARBA" id="ARBA00001823"/>
    </source>
</evidence>
<evidence type="ECO:0000256" key="5">
    <source>
        <dbReference type="ARBA" id="ARBA00012121"/>
    </source>
</evidence>
<dbReference type="GO" id="GO:0004020">
    <property type="term" value="F:adenylylsulfate kinase activity"/>
    <property type="evidence" value="ECO:0007669"/>
    <property type="project" value="UniProtKB-UniRule"/>
</dbReference>
<dbReference type="NCBIfam" id="NF003013">
    <property type="entry name" value="PRK03846.1"/>
    <property type="match status" value="1"/>
</dbReference>
<dbReference type="PANTHER" id="PTHR11055">
    <property type="entry name" value="BIFUNCTIONAL 3'-PHOSPHOADENOSINE 5'-PHOSPHOSULFATE SYNTHASE"/>
    <property type="match status" value="1"/>
</dbReference>
<comment type="caution">
    <text evidence="16">The sequence shown here is derived from an EMBL/GenBank/DDBJ whole genome shotgun (WGS) entry which is preliminary data.</text>
</comment>
<keyword evidence="17" id="KW-1185">Reference proteome</keyword>
<comment type="function">
    <text evidence="2 13 14">Catalyzes the synthesis of activated sulfate.</text>
</comment>
<dbReference type="RefSeq" id="WP_144228854.1">
    <property type="nucleotide sequence ID" value="NZ_CBCRVV010000034.1"/>
</dbReference>
<dbReference type="InterPro" id="IPR059117">
    <property type="entry name" value="APS_kinase_dom"/>
</dbReference>
<evidence type="ECO:0000313" key="17">
    <source>
        <dbReference type="Proteomes" id="UP000315648"/>
    </source>
</evidence>
<evidence type="ECO:0000256" key="14">
    <source>
        <dbReference type="RuleBase" id="RU004347"/>
    </source>
</evidence>
<keyword evidence="7 13" id="KW-0547">Nucleotide-binding</keyword>
<evidence type="ECO:0000256" key="4">
    <source>
        <dbReference type="ARBA" id="ARBA00007008"/>
    </source>
</evidence>
<feature type="binding site" evidence="13">
    <location>
        <begin position="37"/>
        <end position="44"/>
    </location>
    <ligand>
        <name>ATP</name>
        <dbReference type="ChEBI" id="CHEBI:30616"/>
    </ligand>
</feature>
<dbReference type="CDD" id="cd02027">
    <property type="entry name" value="APSK"/>
    <property type="match status" value="1"/>
</dbReference>
<evidence type="ECO:0000259" key="15">
    <source>
        <dbReference type="Pfam" id="PF01583"/>
    </source>
</evidence>
<dbReference type="GO" id="GO:0070814">
    <property type="term" value="P:hydrogen sulfide biosynthetic process"/>
    <property type="evidence" value="ECO:0007669"/>
    <property type="project" value="UniProtKB-UniRule"/>
</dbReference>
<keyword evidence="8 13" id="KW-0418">Kinase</keyword>
<evidence type="ECO:0000256" key="10">
    <source>
        <dbReference type="ARBA" id="ARBA00029724"/>
    </source>
</evidence>
<gene>
    <name evidence="13 16" type="primary">cysC</name>
    <name evidence="16" type="ORF">FPL22_04215</name>
</gene>
<name>A0A556QPE0_9BACT</name>
<dbReference type="PANTHER" id="PTHR11055:SF1">
    <property type="entry name" value="PAPS SYNTHETASE, ISOFORM D"/>
    <property type="match status" value="1"/>
</dbReference>
<dbReference type="Pfam" id="PF01583">
    <property type="entry name" value="APS_kinase"/>
    <property type="match status" value="1"/>
</dbReference>
<reference evidence="16 17" key="1">
    <citation type="submission" date="2019-07" db="EMBL/GenBank/DDBJ databases">
        <title>Description of 53C-WASEF.</title>
        <authorList>
            <person name="Pitt A."/>
            <person name="Hahn M.W."/>
        </authorList>
    </citation>
    <scope>NUCLEOTIDE SEQUENCE [LARGE SCALE GENOMIC DNA]</scope>
    <source>
        <strain evidence="16 17">53C-WASEF</strain>
    </source>
</reference>
<organism evidence="16 17">
    <name type="scientific">Rariglobus hedericola</name>
    <dbReference type="NCBI Taxonomy" id="2597822"/>
    <lineage>
        <taxon>Bacteria</taxon>
        <taxon>Pseudomonadati</taxon>
        <taxon>Verrucomicrobiota</taxon>
        <taxon>Opitutia</taxon>
        <taxon>Opitutales</taxon>
        <taxon>Opitutaceae</taxon>
        <taxon>Rariglobus</taxon>
    </lineage>
</organism>
<evidence type="ECO:0000313" key="16">
    <source>
        <dbReference type="EMBL" id="TSJ78513.1"/>
    </source>
</evidence>
<dbReference type="OrthoDB" id="9804504at2"/>
<comment type="pathway">
    <text evidence="3 13 14">Sulfur metabolism; hydrogen sulfide biosynthesis; sulfite from sulfate: step 2/3.</text>
</comment>
<dbReference type="EMBL" id="VMBG01000001">
    <property type="protein sequence ID" value="TSJ78513.1"/>
    <property type="molecule type" value="Genomic_DNA"/>
</dbReference>
<dbReference type="GO" id="GO:0000103">
    <property type="term" value="P:sulfate assimilation"/>
    <property type="evidence" value="ECO:0007669"/>
    <property type="project" value="UniProtKB-UniRule"/>
</dbReference>
<keyword evidence="6 13" id="KW-0808">Transferase</keyword>
<dbReference type="UniPathway" id="UPA00140">
    <property type="reaction ID" value="UER00205"/>
</dbReference>
<comment type="caution">
    <text evidence="13">Lacks conserved residue(s) required for the propagation of feature annotation.</text>
</comment>
<comment type="catalytic activity">
    <reaction evidence="1 13 14">
        <text>adenosine 5'-phosphosulfate + ATP = 3'-phosphoadenylyl sulfate + ADP + H(+)</text>
        <dbReference type="Rhea" id="RHEA:24152"/>
        <dbReference type="ChEBI" id="CHEBI:15378"/>
        <dbReference type="ChEBI" id="CHEBI:30616"/>
        <dbReference type="ChEBI" id="CHEBI:58243"/>
        <dbReference type="ChEBI" id="CHEBI:58339"/>
        <dbReference type="ChEBI" id="CHEBI:456216"/>
        <dbReference type="EC" id="2.7.1.25"/>
    </reaction>
</comment>
<sequence length="206" mass="22215">MAASTPDNLYPIFDRVLGRADKEAKLKQRGRVIWLYGLSGSGKSTLAISLERQLHAEGRVTHLLDGDNVRVGLNRDLGFTDADRAENIRRIAEVAKLFVQAGVVVIAAFITPLRAHRQLARSIVGADDFLEVYVAASFETCAVRDPKGLYAKARAGGVQQFTGKDSSFEPASAEDVDALVIDTEAGPAEASLAQLHAAVVPRITFQ</sequence>
<evidence type="ECO:0000256" key="3">
    <source>
        <dbReference type="ARBA" id="ARBA00004806"/>
    </source>
</evidence>
<dbReference type="InterPro" id="IPR002891">
    <property type="entry name" value="APS"/>
</dbReference>
<accession>A0A556QPE0</accession>
<dbReference type="Proteomes" id="UP000315648">
    <property type="component" value="Unassembled WGS sequence"/>
</dbReference>
<keyword evidence="9 13" id="KW-0067">ATP-binding</keyword>